<organism evidence="2 3">
    <name type="scientific">Rhizoclosmatium globosum</name>
    <dbReference type="NCBI Taxonomy" id="329046"/>
    <lineage>
        <taxon>Eukaryota</taxon>
        <taxon>Fungi</taxon>
        <taxon>Fungi incertae sedis</taxon>
        <taxon>Chytridiomycota</taxon>
        <taxon>Chytridiomycota incertae sedis</taxon>
        <taxon>Chytridiomycetes</taxon>
        <taxon>Chytridiales</taxon>
        <taxon>Chytriomycetaceae</taxon>
        <taxon>Rhizoclosmatium</taxon>
    </lineage>
</organism>
<reference evidence="2 3" key="1">
    <citation type="submission" date="2016-07" db="EMBL/GenBank/DDBJ databases">
        <title>Pervasive Adenine N6-methylation of Active Genes in Fungi.</title>
        <authorList>
            <consortium name="DOE Joint Genome Institute"/>
            <person name="Mondo S.J."/>
            <person name="Dannebaum R.O."/>
            <person name="Kuo R.C."/>
            <person name="Labutti K."/>
            <person name="Haridas S."/>
            <person name="Kuo A."/>
            <person name="Salamov A."/>
            <person name="Ahrendt S.R."/>
            <person name="Lipzen A."/>
            <person name="Sullivan W."/>
            <person name="Andreopoulos W.B."/>
            <person name="Clum A."/>
            <person name="Lindquist E."/>
            <person name="Daum C."/>
            <person name="Ramamoorthy G.K."/>
            <person name="Gryganskyi A."/>
            <person name="Culley D."/>
            <person name="Magnuson J.K."/>
            <person name="James T.Y."/>
            <person name="O'Malley M.A."/>
            <person name="Stajich J.E."/>
            <person name="Spatafora J.W."/>
            <person name="Visel A."/>
            <person name="Grigoriev I.V."/>
        </authorList>
    </citation>
    <scope>NUCLEOTIDE SEQUENCE [LARGE SCALE GENOMIC DNA]</scope>
    <source>
        <strain evidence="2 3">JEL800</strain>
    </source>
</reference>
<evidence type="ECO:0000313" key="2">
    <source>
        <dbReference type="EMBL" id="ORY32402.1"/>
    </source>
</evidence>
<keyword evidence="3" id="KW-1185">Reference proteome</keyword>
<protein>
    <submittedName>
        <fullName evidence="2">Uncharacterized protein</fullName>
    </submittedName>
</protein>
<feature type="compositionally biased region" description="Polar residues" evidence="1">
    <location>
        <begin position="1"/>
        <end position="16"/>
    </location>
</feature>
<name>A0A1Y2BC42_9FUNG</name>
<accession>A0A1Y2BC42</accession>
<evidence type="ECO:0000313" key="3">
    <source>
        <dbReference type="Proteomes" id="UP000193642"/>
    </source>
</evidence>
<dbReference type="Proteomes" id="UP000193642">
    <property type="component" value="Unassembled WGS sequence"/>
</dbReference>
<proteinExistence type="predicted"/>
<dbReference type="EMBL" id="MCGO01000071">
    <property type="protein sequence ID" value="ORY32402.1"/>
    <property type="molecule type" value="Genomic_DNA"/>
</dbReference>
<feature type="compositionally biased region" description="Basic and acidic residues" evidence="1">
    <location>
        <begin position="31"/>
        <end position="44"/>
    </location>
</feature>
<dbReference type="Gene3D" id="1.20.5.170">
    <property type="match status" value="1"/>
</dbReference>
<dbReference type="AlphaFoldDB" id="A0A1Y2BC42"/>
<evidence type="ECO:0000256" key="1">
    <source>
        <dbReference type="SAM" id="MobiDB-lite"/>
    </source>
</evidence>
<sequence>MDLNFDSDSLGANTSGARVEKPTAHRKGRKPKEVLPEDPTARKNLEAVRSFRQRQKEHVESLEREVQELRSLLAGKPLQPQQQLSNQPNSDLESLRMENASLAAQLSLLKHGGVSFDFRTSQNQPNSNCIGCAVEKMKTLVCMGQIKTLEGKLAEAHIELQSLRSLQGLQQLFQFNNTQTDALLQHNLNAASLFAPDMSLFGVKQSPSTNTIDSPASITHSTQLNMTPWLDDLFATTSSTPEAPTKPTATELYGPPEVDTVRIALKQLPSLKDCKFVDLMMDTFVEQCKRSDQKWMIKSLLRTMSYRHNMLDACNIMDRQKVLELLVIFAERNKNHLTYRNTIINEGVESATKAVSAARALSGGLGPSTSQTRVTHGTLQPSPLQKRLVDELLKIPSLANSKDTIIELCVEMQSHMDSNTERSQDSLINLMRLGKQLESMCQTLEDKTKFAYITESFREGNRAVLTKLYQDVQDDSE</sequence>
<comment type="caution">
    <text evidence="2">The sequence shown here is derived from an EMBL/GenBank/DDBJ whole genome shotgun (WGS) entry which is preliminary data.</text>
</comment>
<gene>
    <name evidence="2" type="ORF">BCR33DRAFT_856497</name>
</gene>
<dbReference type="OrthoDB" id="2156895at2759"/>
<dbReference type="CDD" id="cd14688">
    <property type="entry name" value="bZIP_YAP"/>
    <property type="match status" value="1"/>
</dbReference>
<feature type="region of interest" description="Disordered" evidence="1">
    <location>
        <begin position="1"/>
        <end position="44"/>
    </location>
</feature>